<keyword evidence="1" id="KW-1133">Transmembrane helix</keyword>
<evidence type="ECO:0000313" key="2">
    <source>
        <dbReference type="EMBL" id="BAF60650.1"/>
    </source>
</evidence>
<proteinExistence type="predicted"/>
<dbReference type="STRING" id="370438.PTH_2469"/>
<organism evidence="2 3">
    <name type="scientific">Pelotomaculum thermopropionicum (strain DSM 13744 / JCM 10971 / SI)</name>
    <dbReference type="NCBI Taxonomy" id="370438"/>
    <lineage>
        <taxon>Bacteria</taxon>
        <taxon>Bacillati</taxon>
        <taxon>Bacillota</taxon>
        <taxon>Clostridia</taxon>
        <taxon>Eubacteriales</taxon>
        <taxon>Desulfotomaculaceae</taxon>
        <taxon>Pelotomaculum</taxon>
    </lineage>
</organism>
<dbReference type="EMBL" id="AP009389">
    <property type="protein sequence ID" value="BAF60650.1"/>
    <property type="molecule type" value="Genomic_DNA"/>
</dbReference>
<dbReference type="HOGENOM" id="CLU_1853318_0_0_9"/>
<dbReference type="KEGG" id="pth:PTH_2469"/>
<name>A5CZB9_PELTS</name>
<dbReference type="Proteomes" id="UP000006556">
    <property type="component" value="Chromosome"/>
</dbReference>
<feature type="transmembrane region" description="Helical" evidence="1">
    <location>
        <begin position="36"/>
        <end position="57"/>
    </location>
</feature>
<evidence type="ECO:0000256" key="1">
    <source>
        <dbReference type="SAM" id="Phobius"/>
    </source>
</evidence>
<feature type="transmembrane region" description="Helical" evidence="1">
    <location>
        <begin position="99"/>
        <end position="124"/>
    </location>
</feature>
<evidence type="ECO:0000313" key="3">
    <source>
        <dbReference type="Proteomes" id="UP000006556"/>
    </source>
</evidence>
<reference evidence="3" key="1">
    <citation type="journal article" date="2008" name="Genome Res.">
        <title>The genome of Pelotomaculum thermopropionicum reveals niche-associated evolution in anaerobic microbiota.</title>
        <authorList>
            <person name="Kosaka T."/>
            <person name="Kato S."/>
            <person name="Shimoyama T."/>
            <person name="Ishii S."/>
            <person name="Abe T."/>
            <person name="Watanabe K."/>
        </authorList>
    </citation>
    <scope>NUCLEOTIDE SEQUENCE [LARGE SCALE GENOMIC DNA]</scope>
    <source>
        <strain evidence="3">DSM 13744 / JCM 10971 / SI</strain>
    </source>
</reference>
<gene>
    <name evidence="2" type="ordered locus">PTH_2469</name>
</gene>
<keyword evidence="1" id="KW-0472">Membrane</keyword>
<protein>
    <submittedName>
        <fullName evidence="2">Uncharacterized protein</fullName>
    </submittedName>
</protein>
<keyword evidence="1" id="KW-0812">Transmembrane</keyword>
<sequence>MDRAAQPEGGPGIMKTLSMYVNKENAVRVWTAAKPYLVEAVKAALALAVLAVLYGLYWTCRGLAWLGWKAEESLFSGALLNEARYFYRSARPRDGWESLFAGIGVGVIFIPLILTALGLTLVGIGARKVERKLAAALY</sequence>
<dbReference type="AlphaFoldDB" id="A5CZB9"/>
<keyword evidence="3" id="KW-1185">Reference proteome</keyword>
<accession>A5CZB9</accession>